<dbReference type="Proteomes" id="UP000077521">
    <property type="component" value="Unassembled WGS sequence"/>
</dbReference>
<feature type="compositionally biased region" description="Polar residues" evidence="1">
    <location>
        <begin position="185"/>
        <end position="202"/>
    </location>
</feature>
<protein>
    <submittedName>
        <fullName evidence="2">Uncharacterized protein</fullName>
    </submittedName>
</protein>
<feature type="region of interest" description="Disordered" evidence="1">
    <location>
        <begin position="1"/>
        <end position="46"/>
    </location>
</feature>
<reference evidence="2" key="1">
    <citation type="submission" date="2016-04" db="EMBL/GenBank/DDBJ databases">
        <authorList>
            <person name="Nguyen H.D."/>
            <person name="Samba Siva P."/>
            <person name="Cullis J."/>
            <person name="Levesque C.A."/>
            <person name="Hambleton S."/>
        </authorList>
    </citation>
    <scope>NUCLEOTIDE SEQUENCE</scope>
    <source>
        <strain evidence="2">DAOMC 236416</strain>
    </source>
</reference>
<dbReference type="EMBL" id="LWDF02000042">
    <property type="protein sequence ID" value="KAE8259240.1"/>
    <property type="molecule type" value="Genomic_DNA"/>
</dbReference>
<organism evidence="2 3">
    <name type="scientific">Tilletia indica</name>
    <dbReference type="NCBI Taxonomy" id="43049"/>
    <lineage>
        <taxon>Eukaryota</taxon>
        <taxon>Fungi</taxon>
        <taxon>Dikarya</taxon>
        <taxon>Basidiomycota</taxon>
        <taxon>Ustilaginomycotina</taxon>
        <taxon>Exobasidiomycetes</taxon>
        <taxon>Tilletiales</taxon>
        <taxon>Tilletiaceae</taxon>
        <taxon>Tilletia</taxon>
    </lineage>
</organism>
<proteinExistence type="predicted"/>
<gene>
    <name evidence="2" type="ORF">A4X13_0g1149</name>
</gene>
<feature type="compositionally biased region" description="Acidic residues" evidence="1">
    <location>
        <begin position="244"/>
        <end position="255"/>
    </location>
</feature>
<evidence type="ECO:0000313" key="3">
    <source>
        <dbReference type="Proteomes" id="UP000077521"/>
    </source>
</evidence>
<sequence>MSGTFFNPVTVSSASPSVASSVDTPPLPSSASSQPTSASRRAPPRPWTLDQECALVNLLRDNLRYQDALLPGHSVAPQPAASARISGNTMLRAISSSIFPAQQTKTPDQVRAKLNLIIKRYRAELVAMTQTGQGLLLDDMRDGPIKNARQELLRVCPWWESMHIMMRDRVSSDPPIIVTGAGEIHSNTTQPSAPVVSASQGTTDEEIDQLQSQESLPAHHNVGLGISSSTSARAQKKRKIQDHMDDEGDDNEDFDDWRSDNDQPTSIRRPAGRWDMPVRGRTLPTLDTLAEQTDSDPMTQTSRSTASARNASPGPSNSNSKSSSKSAPSTSSDKGKGKAKVPPTPASKATPRSSQADQSISDFGRYFADERNIRAQTSAQASIARESTRQRRLELKAKEKEYQQDGTDRRLDALAAKMETVHLQAISTSQAVSELANKIDAFMSKMDVVSMVLQHLPTRSKD</sequence>
<feature type="compositionally biased region" description="Low complexity" evidence="1">
    <location>
        <begin position="8"/>
        <end position="41"/>
    </location>
</feature>
<reference evidence="2" key="2">
    <citation type="journal article" date="2019" name="IMA Fungus">
        <title>Genome sequencing and comparison of five Tilletia species to identify candidate genes for the detection of regulated species infecting wheat.</title>
        <authorList>
            <person name="Nguyen H.D.T."/>
            <person name="Sultana T."/>
            <person name="Kesanakurti P."/>
            <person name="Hambleton S."/>
        </authorList>
    </citation>
    <scope>NUCLEOTIDE SEQUENCE</scope>
    <source>
        <strain evidence="2">DAOMC 236416</strain>
    </source>
</reference>
<accession>A0A177TPC9</accession>
<dbReference type="AlphaFoldDB" id="A0A177TPC9"/>
<name>A0A177TPC9_9BASI</name>
<feature type="compositionally biased region" description="Low complexity" evidence="1">
    <location>
        <begin position="301"/>
        <end position="332"/>
    </location>
</feature>
<evidence type="ECO:0000313" key="2">
    <source>
        <dbReference type="EMBL" id="KAE8259240.1"/>
    </source>
</evidence>
<feature type="region of interest" description="Disordered" evidence="1">
    <location>
        <begin position="182"/>
        <end position="358"/>
    </location>
</feature>
<feature type="compositionally biased region" description="Polar residues" evidence="1">
    <location>
        <begin position="290"/>
        <end position="300"/>
    </location>
</feature>
<dbReference type="OrthoDB" id="3211402at2759"/>
<evidence type="ECO:0000256" key="1">
    <source>
        <dbReference type="SAM" id="MobiDB-lite"/>
    </source>
</evidence>
<keyword evidence="3" id="KW-1185">Reference proteome</keyword>
<comment type="caution">
    <text evidence="2">The sequence shown here is derived from an EMBL/GenBank/DDBJ whole genome shotgun (WGS) entry which is preliminary data.</text>
</comment>